<dbReference type="AlphaFoldDB" id="A0AAW0E074"/>
<organism evidence="1 2">
    <name type="scientific">Favolaschia claudopus</name>
    <dbReference type="NCBI Taxonomy" id="2862362"/>
    <lineage>
        <taxon>Eukaryota</taxon>
        <taxon>Fungi</taxon>
        <taxon>Dikarya</taxon>
        <taxon>Basidiomycota</taxon>
        <taxon>Agaricomycotina</taxon>
        <taxon>Agaricomycetes</taxon>
        <taxon>Agaricomycetidae</taxon>
        <taxon>Agaricales</taxon>
        <taxon>Marasmiineae</taxon>
        <taxon>Mycenaceae</taxon>
        <taxon>Favolaschia</taxon>
    </lineage>
</organism>
<evidence type="ECO:0008006" key="3">
    <source>
        <dbReference type="Google" id="ProtNLM"/>
    </source>
</evidence>
<dbReference type="Proteomes" id="UP001362999">
    <property type="component" value="Unassembled WGS sequence"/>
</dbReference>
<evidence type="ECO:0000313" key="1">
    <source>
        <dbReference type="EMBL" id="KAK7057611.1"/>
    </source>
</evidence>
<evidence type="ECO:0000313" key="2">
    <source>
        <dbReference type="Proteomes" id="UP001362999"/>
    </source>
</evidence>
<comment type="caution">
    <text evidence="1">The sequence shown here is derived from an EMBL/GenBank/DDBJ whole genome shotgun (WGS) entry which is preliminary data.</text>
</comment>
<dbReference type="EMBL" id="JAWWNJ010000004">
    <property type="protein sequence ID" value="KAK7057611.1"/>
    <property type="molecule type" value="Genomic_DNA"/>
</dbReference>
<name>A0AAW0E074_9AGAR</name>
<gene>
    <name evidence="1" type="ORF">R3P38DRAFT_2680487</name>
</gene>
<proteinExistence type="predicted"/>
<reference evidence="1 2" key="1">
    <citation type="journal article" date="2024" name="J Genomics">
        <title>Draft genome sequencing and assembly of Favolaschia claudopus CIRM-BRFM 2984 isolated from oak limbs.</title>
        <authorList>
            <person name="Navarro D."/>
            <person name="Drula E."/>
            <person name="Chaduli D."/>
            <person name="Cazenave R."/>
            <person name="Ahrendt S."/>
            <person name="Wang J."/>
            <person name="Lipzen A."/>
            <person name="Daum C."/>
            <person name="Barry K."/>
            <person name="Grigoriev I.V."/>
            <person name="Favel A."/>
            <person name="Rosso M.N."/>
            <person name="Martin F."/>
        </authorList>
    </citation>
    <scope>NUCLEOTIDE SEQUENCE [LARGE SCALE GENOMIC DNA]</scope>
    <source>
        <strain evidence="1 2">CIRM-BRFM 2984</strain>
    </source>
</reference>
<protein>
    <recommendedName>
        <fullName evidence="3">Nuclear transport factor 2 family protein</fullName>
    </recommendedName>
</protein>
<accession>A0AAW0E074</accession>
<keyword evidence="2" id="KW-1185">Reference proteome</keyword>
<sequence>MAPTITSSKDLVAHYNGYLSIIGKASTTATDLGPYFAPTLEVDGKTITVEEFRAIVPPDTVTTAELFVADIEARTLAVRVKIHVPAMNLKMTEHVFYGLDEQWRINKCTRLYSIEGNEVPIGN</sequence>